<dbReference type="InterPro" id="IPR025736">
    <property type="entry name" value="PucR_C-HTH_dom"/>
</dbReference>
<organism evidence="2 3">
    <name type="scientific">Mumia zhuanghuii</name>
    <dbReference type="NCBI Taxonomy" id="2585211"/>
    <lineage>
        <taxon>Bacteria</taxon>
        <taxon>Bacillati</taxon>
        <taxon>Actinomycetota</taxon>
        <taxon>Actinomycetes</taxon>
        <taxon>Propionibacteriales</taxon>
        <taxon>Nocardioidaceae</taxon>
        <taxon>Mumia</taxon>
    </lineage>
</organism>
<comment type="caution">
    <text evidence="2">The sequence shown here is derived from an EMBL/GenBank/DDBJ whole genome shotgun (WGS) entry which is preliminary data.</text>
</comment>
<evidence type="ECO:0000313" key="2">
    <source>
        <dbReference type="EMBL" id="KAA1423938.1"/>
    </source>
</evidence>
<feature type="domain" description="PucR C-terminal helix-turn-helix" evidence="1">
    <location>
        <begin position="342"/>
        <end position="397"/>
    </location>
</feature>
<gene>
    <name evidence="2" type="ORF">FE697_010340</name>
</gene>
<dbReference type="Proteomes" id="UP000307768">
    <property type="component" value="Unassembled WGS sequence"/>
</dbReference>
<protein>
    <submittedName>
        <fullName evidence="2">PucR family transcriptional regulator</fullName>
    </submittedName>
</protein>
<evidence type="ECO:0000313" key="3">
    <source>
        <dbReference type="Proteomes" id="UP000307768"/>
    </source>
</evidence>
<name>A0A5Q6S0P1_9ACTN</name>
<proteinExistence type="predicted"/>
<dbReference type="EMBL" id="VDFQ02000002">
    <property type="protein sequence ID" value="KAA1423938.1"/>
    <property type="molecule type" value="Genomic_DNA"/>
</dbReference>
<dbReference type="OrthoDB" id="3742443at2"/>
<dbReference type="InterPro" id="IPR042070">
    <property type="entry name" value="PucR_C-HTH_sf"/>
</dbReference>
<dbReference type="AlphaFoldDB" id="A0A5Q6S0P1"/>
<sequence length="409" mass="44443">MWHSLWLDRLVAPYRRMHRHVYRLVEGAGMTLVAPERGARPSREPALRNITRDRLAMLARQIVRAAMPGLPDDSNFTSIVSEAITAFVDAEGSCVLASQQVEVRMRDLGGRLADANTPLERIDEAFDTIHAAVQRGLQMALGSSVSGHVVIRLREGIVAYLAQLQTQLNSGWEHRQRARSTPAPGLEDLRATVFRGGGSRLDHALELSGFDPTAEFTAIVSVVDPLPARVLQDPNVLAGNDVREALAPVAWSMTLGDLVTRQVVLGPPAGLQRIGDSLDLTRRAAALLRESVAYDERTIVPCTDLLGPLLVGGNRLLVELLVQKHLGALGAAGPERRVHLGEMLLLWLESGQSVAGVARTLNIAPQTAHSRAQSLRKIFGDDLEDPAARLELILALRTALPGWTAETAR</sequence>
<reference evidence="2 3" key="1">
    <citation type="submission" date="2019-09" db="EMBL/GenBank/DDBJ databases">
        <title>Mumia zhuanghuii sp. nov. isolated from the intestinal contents of plateau pika (Ochotona curzoniae) in the Qinghai-Tibet plateau of China.</title>
        <authorList>
            <person name="Tian Z."/>
        </authorList>
    </citation>
    <scope>NUCLEOTIDE SEQUENCE [LARGE SCALE GENOMIC DNA]</scope>
    <source>
        <strain evidence="3">350</strain>
    </source>
</reference>
<dbReference type="Pfam" id="PF13556">
    <property type="entry name" value="HTH_30"/>
    <property type="match status" value="1"/>
</dbReference>
<evidence type="ECO:0000259" key="1">
    <source>
        <dbReference type="Pfam" id="PF13556"/>
    </source>
</evidence>
<accession>A0A5Q6S0P1</accession>
<dbReference type="Gene3D" id="1.10.10.2840">
    <property type="entry name" value="PucR C-terminal helix-turn-helix domain"/>
    <property type="match status" value="1"/>
</dbReference>